<evidence type="ECO:0000256" key="1">
    <source>
        <dbReference type="SAM" id="MobiDB-lite"/>
    </source>
</evidence>
<dbReference type="EMBL" id="JANJYI010000008">
    <property type="protein sequence ID" value="KAK2638293.1"/>
    <property type="molecule type" value="Genomic_DNA"/>
</dbReference>
<gene>
    <name evidence="3" type="ORF">Ddye_026088</name>
</gene>
<protein>
    <recommendedName>
        <fullName evidence="2">Transposase MuDR plant domain-containing protein</fullName>
    </recommendedName>
</protein>
<proteinExistence type="predicted"/>
<dbReference type="PANTHER" id="PTHR31973:SF187">
    <property type="entry name" value="MUTATOR TRANSPOSASE MUDRA PROTEIN"/>
    <property type="match status" value="1"/>
</dbReference>
<dbReference type="AlphaFoldDB" id="A0AAD9TM03"/>
<evidence type="ECO:0000313" key="3">
    <source>
        <dbReference type="EMBL" id="KAK2638293.1"/>
    </source>
</evidence>
<dbReference type="Proteomes" id="UP001280121">
    <property type="component" value="Unassembled WGS sequence"/>
</dbReference>
<dbReference type="InterPro" id="IPR004332">
    <property type="entry name" value="Transposase_MuDR"/>
</dbReference>
<comment type="caution">
    <text evidence="3">The sequence shown here is derived from an EMBL/GenBank/DDBJ whole genome shotgun (WGS) entry which is preliminary data.</text>
</comment>
<evidence type="ECO:0000259" key="2">
    <source>
        <dbReference type="Pfam" id="PF03108"/>
    </source>
</evidence>
<feature type="compositionally biased region" description="Basic and acidic residues" evidence="1">
    <location>
        <begin position="63"/>
        <end position="77"/>
    </location>
</feature>
<keyword evidence="4" id="KW-1185">Reference proteome</keyword>
<evidence type="ECO:0000313" key="4">
    <source>
        <dbReference type="Proteomes" id="UP001280121"/>
    </source>
</evidence>
<accession>A0AAD9TM03</accession>
<organism evidence="3 4">
    <name type="scientific">Dipteronia dyeriana</name>
    <dbReference type="NCBI Taxonomy" id="168575"/>
    <lineage>
        <taxon>Eukaryota</taxon>
        <taxon>Viridiplantae</taxon>
        <taxon>Streptophyta</taxon>
        <taxon>Embryophyta</taxon>
        <taxon>Tracheophyta</taxon>
        <taxon>Spermatophyta</taxon>
        <taxon>Magnoliopsida</taxon>
        <taxon>eudicotyledons</taxon>
        <taxon>Gunneridae</taxon>
        <taxon>Pentapetalae</taxon>
        <taxon>rosids</taxon>
        <taxon>malvids</taxon>
        <taxon>Sapindales</taxon>
        <taxon>Sapindaceae</taxon>
        <taxon>Hippocastanoideae</taxon>
        <taxon>Acereae</taxon>
        <taxon>Dipteronia</taxon>
    </lineage>
</organism>
<feature type="region of interest" description="Disordered" evidence="1">
    <location>
        <begin position="1"/>
        <end position="99"/>
    </location>
</feature>
<dbReference type="PANTHER" id="PTHR31973">
    <property type="entry name" value="POLYPROTEIN, PUTATIVE-RELATED"/>
    <property type="match status" value="1"/>
</dbReference>
<sequence>MATGNPNMEHGPYDVQQQGHDTVDGGNWAEKHGPATVDGPPDVKLHGSPASSDNVVGKVHARVSKETGKKDKGKQVLEEAGDQEAEGEGEYEAEDGDEDDADFVIDFDYEQEADNIAAETCVDPTKIWDSLNVPNRPHEELGASGFEFEDVSDELCSLEGSNGEEGSDVRVQKFMHRTYHEFHPERDMQDPNFKVGMLFGTSDIFRKAIRAHDVKHRRDVKFQKNDKHRVRAVCKSEACNWFVYASWLSDHKTFQIKTLCNEHTCAMSFKNKFVNSRLIAEKYVDQWRVNPDWSFAGISAQLRIDTNMDASKWQFYRVRLGTKGMINGDVKEQYSKLREYVAEVMRMISDTTILLKCDDNGRFQRMYICLGALKQGWKQGCRPLLGLDGCFTKGYHIGQLLTAIEVDANNQMYLVAYVVVEAETKDT</sequence>
<dbReference type="Pfam" id="PF03108">
    <property type="entry name" value="DBD_Tnp_Mut"/>
    <property type="match status" value="1"/>
</dbReference>
<name>A0AAD9TM03_9ROSI</name>
<feature type="compositionally biased region" description="Acidic residues" evidence="1">
    <location>
        <begin position="79"/>
        <end position="99"/>
    </location>
</feature>
<feature type="domain" description="Transposase MuDR plant" evidence="2">
    <location>
        <begin position="193"/>
        <end position="256"/>
    </location>
</feature>
<reference evidence="3" key="1">
    <citation type="journal article" date="2023" name="Plant J.">
        <title>Genome sequences and population genomics provide insights into the demographic history, inbreeding, and mutation load of two 'living fossil' tree species of Dipteronia.</title>
        <authorList>
            <person name="Feng Y."/>
            <person name="Comes H.P."/>
            <person name="Chen J."/>
            <person name="Zhu S."/>
            <person name="Lu R."/>
            <person name="Zhang X."/>
            <person name="Li P."/>
            <person name="Qiu J."/>
            <person name="Olsen K.M."/>
            <person name="Qiu Y."/>
        </authorList>
    </citation>
    <scope>NUCLEOTIDE SEQUENCE</scope>
    <source>
        <strain evidence="3">KIB01</strain>
    </source>
</reference>